<evidence type="ECO:0000256" key="1">
    <source>
        <dbReference type="SAM" id="Phobius"/>
    </source>
</evidence>
<evidence type="ECO:0000313" key="2">
    <source>
        <dbReference type="EMBL" id="MBD1385401.1"/>
    </source>
</evidence>
<feature type="transmembrane region" description="Helical" evidence="1">
    <location>
        <begin position="81"/>
        <end position="99"/>
    </location>
</feature>
<feature type="transmembrane region" description="Helical" evidence="1">
    <location>
        <begin position="24"/>
        <end position="45"/>
    </location>
</feature>
<organism evidence="2 3">
    <name type="scientific">Mucilaginibacter rigui</name>
    <dbReference type="NCBI Taxonomy" id="534635"/>
    <lineage>
        <taxon>Bacteria</taxon>
        <taxon>Pseudomonadati</taxon>
        <taxon>Bacteroidota</taxon>
        <taxon>Sphingobacteriia</taxon>
        <taxon>Sphingobacteriales</taxon>
        <taxon>Sphingobacteriaceae</taxon>
        <taxon>Mucilaginibacter</taxon>
    </lineage>
</organism>
<dbReference type="Proteomes" id="UP000618754">
    <property type="component" value="Unassembled WGS sequence"/>
</dbReference>
<gene>
    <name evidence="2" type="ORF">IDJ75_08945</name>
</gene>
<name>A0ABR7X497_9SPHI</name>
<proteinExistence type="predicted"/>
<accession>A0ABR7X497</accession>
<keyword evidence="3" id="KW-1185">Reference proteome</keyword>
<dbReference type="RefSeq" id="WP_191175279.1">
    <property type="nucleotide sequence ID" value="NZ_JACWMW010000002.1"/>
</dbReference>
<comment type="caution">
    <text evidence="2">The sequence shown here is derived from an EMBL/GenBank/DDBJ whole genome shotgun (WGS) entry which is preliminary data.</text>
</comment>
<reference evidence="2 3" key="1">
    <citation type="submission" date="2020-09" db="EMBL/GenBank/DDBJ databases">
        <title>Novel species of Mucilaginibacter isolated from a glacier on the Tibetan Plateau.</title>
        <authorList>
            <person name="Liu Q."/>
            <person name="Xin Y.-H."/>
        </authorList>
    </citation>
    <scope>NUCLEOTIDE SEQUENCE [LARGE SCALE GENOMIC DNA]</scope>
    <source>
        <strain evidence="2 3">CGMCC 1.13878</strain>
    </source>
</reference>
<keyword evidence="1" id="KW-1133">Transmembrane helix</keyword>
<keyword evidence="1" id="KW-0472">Membrane</keyword>
<sequence length="134" mass="15271">MTHYLTLLKDWIIALGDKHDVDPLLLGCLYLVSKLSFFTFIGLLLRNLRAKKPIITVVLFAAASFSLPYMYLIIAGRNIPVWVYVFIACMFIYGGYSIWKKVTEKPALQLPDPGVEKLLSFLLASTMFQMESFL</sequence>
<keyword evidence="1" id="KW-0812">Transmembrane</keyword>
<dbReference type="EMBL" id="JACWMW010000002">
    <property type="protein sequence ID" value="MBD1385401.1"/>
    <property type="molecule type" value="Genomic_DNA"/>
</dbReference>
<feature type="transmembrane region" description="Helical" evidence="1">
    <location>
        <begin position="57"/>
        <end position="75"/>
    </location>
</feature>
<evidence type="ECO:0000313" key="3">
    <source>
        <dbReference type="Proteomes" id="UP000618754"/>
    </source>
</evidence>
<protein>
    <submittedName>
        <fullName evidence="2">Uncharacterized protein</fullName>
    </submittedName>
</protein>